<dbReference type="Gene3D" id="1.10.10.10">
    <property type="entry name" value="Winged helix-like DNA-binding domain superfamily/Winged helix DNA-binding domain"/>
    <property type="match status" value="1"/>
</dbReference>
<dbReference type="PROSITE" id="PS50995">
    <property type="entry name" value="HTH_MARR_2"/>
    <property type="match status" value="1"/>
</dbReference>
<sequence length="174" mass="17855">MDERNEAVADLADAVLSVARKITVRDHAAGVDVLSPVESLVLRVVSSAPGISPSAAAARVGLTSSNMSAALRSLEARGLVRRSPDPADRRCVRLASTGLAAENLDRIRAGWAAMLAPLVGDDPARLDAALALLGALDERLAPPPEGRTGPSRPAGAESRGDALVTSQESEAAHA</sequence>
<comment type="caution">
    <text evidence="3">The sequence shown here is derived from an EMBL/GenBank/DDBJ whole genome shotgun (WGS) entry which is preliminary data.</text>
</comment>
<evidence type="ECO:0000313" key="3">
    <source>
        <dbReference type="EMBL" id="MFC7582078.1"/>
    </source>
</evidence>
<dbReference type="InterPro" id="IPR039422">
    <property type="entry name" value="MarR/SlyA-like"/>
</dbReference>
<organism evidence="3 4">
    <name type="scientific">Schaalia naturae</name>
    <dbReference type="NCBI Taxonomy" id="635203"/>
    <lineage>
        <taxon>Bacteria</taxon>
        <taxon>Bacillati</taxon>
        <taxon>Actinomycetota</taxon>
        <taxon>Actinomycetes</taxon>
        <taxon>Actinomycetales</taxon>
        <taxon>Actinomycetaceae</taxon>
        <taxon>Schaalia</taxon>
    </lineage>
</organism>
<dbReference type="Pfam" id="PF12802">
    <property type="entry name" value="MarR_2"/>
    <property type="match status" value="1"/>
</dbReference>
<accession>A0ABW2SRX0</accession>
<reference evidence="4" key="1">
    <citation type="journal article" date="2019" name="Int. J. Syst. Evol. Microbiol.">
        <title>The Global Catalogue of Microorganisms (GCM) 10K type strain sequencing project: providing services to taxonomists for standard genome sequencing and annotation.</title>
        <authorList>
            <consortium name="The Broad Institute Genomics Platform"/>
            <consortium name="The Broad Institute Genome Sequencing Center for Infectious Disease"/>
            <person name="Wu L."/>
            <person name="Ma J."/>
        </authorList>
    </citation>
    <scope>NUCLEOTIDE SEQUENCE [LARGE SCALE GENOMIC DNA]</scope>
    <source>
        <strain evidence="4">CCUG 56698</strain>
    </source>
</reference>
<proteinExistence type="predicted"/>
<dbReference type="EMBL" id="JBHTEF010000001">
    <property type="protein sequence ID" value="MFC7582078.1"/>
    <property type="molecule type" value="Genomic_DNA"/>
</dbReference>
<protein>
    <submittedName>
        <fullName evidence="3">MarR family winged helix-turn-helix transcriptional regulator</fullName>
    </submittedName>
</protein>
<dbReference type="InterPro" id="IPR000835">
    <property type="entry name" value="HTH_MarR-typ"/>
</dbReference>
<dbReference type="SUPFAM" id="SSF46785">
    <property type="entry name" value="Winged helix' DNA-binding domain"/>
    <property type="match status" value="1"/>
</dbReference>
<dbReference type="Proteomes" id="UP001596527">
    <property type="component" value="Unassembled WGS sequence"/>
</dbReference>
<dbReference type="PANTHER" id="PTHR33164:SF104">
    <property type="entry name" value="TRANSCRIPTIONAL REGULATORY PROTEIN"/>
    <property type="match status" value="1"/>
</dbReference>
<evidence type="ECO:0000313" key="4">
    <source>
        <dbReference type="Proteomes" id="UP001596527"/>
    </source>
</evidence>
<gene>
    <name evidence="3" type="ORF">ACFQWG_12825</name>
</gene>
<feature type="compositionally biased region" description="Polar residues" evidence="1">
    <location>
        <begin position="164"/>
        <end position="174"/>
    </location>
</feature>
<keyword evidence="4" id="KW-1185">Reference proteome</keyword>
<feature type="region of interest" description="Disordered" evidence="1">
    <location>
        <begin position="137"/>
        <end position="174"/>
    </location>
</feature>
<dbReference type="RefSeq" id="WP_380975907.1">
    <property type="nucleotide sequence ID" value="NZ_JBHTEF010000001.1"/>
</dbReference>
<evidence type="ECO:0000256" key="1">
    <source>
        <dbReference type="SAM" id="MobiDB-lite"/>
    </source>
</evidence>
<name>A0ABW2SRX0_9ACTO</name>
<evidence type="ECO:0000259" key="2">
    <source>
        <dbReference type="PROSITE" id="PS50995"/>
    </source>
</evidence>
<dbReference type="InterPro" id="IPR036390">
    <property type="entry name" value="WH_DNA-bd_sf"/>
</dbReference>
<feature type="domain" description="HTH marR-type" evidence="2">
    <location>
        <begin position="8"/>
        <end position="138"/>
    </location>
</feature>
<dbReference type="SMART" id="SM00347">
    <property type="entry name" value="HTH_MARR"/>
    <property type="match status" value="1"/>
</dbReference>
<dbReference type="PANTHER" id="PTHR33164">
    <property type="entry name" value="TRANSCRIPTIONAL REGULATOR, MARR FAMILY"/>
    <property type="match status" value="1"/>
</dbReference>
<dbReference type="InterPro" id="IPR036388">
    <property type="entry name" value="WH-like_DNA-bd_sf"/>
</dbReference>